<feature type="non-terminal residue" evidence="3">
    <location>
        <position position="1"/>
    </location>
</feature>
<keyword evidence="2" id="KW-1133">Transmembrane helix</keyword>
<dbReference type="AlphaFoldDB" id="A0A0D0BB21"/>
<protein>
    <submittedName>
        <fullName evidence="3">Uncharacterized protein</fullName>
    </submittedName>
</protein>
<gene>
    <name evidence="3" type="ORF">GYMLUDRAFT_85275</name>
</gene>
<sequence>MIHTHKPSTRRISTMFSFPSNIEVPSWLAALVITAIVGYYALGQWIRRPKNTSEAAESRRPEKTAEEHQAIPTPSSETRNLSVLTQQPANAGEGKIRKNDSDAVVKQKAVDTVNMIVDRLQAPAKVPTQSISEPSVLEGASGVRFIGARVGQGAFTAVAGDMVIGYDGDTSLEPSDTSEIADYTVAAPRALRGVRDMVVANSEVQGGAFTAVAGDARISLREQRREAPPLYSEVSQGQKLVA</sequence>
<organism evidence="3 4">
    <name type="scientific">Collybiopsis luxurians FD-317 M1</name>
    <dbReference type="NCBI Taxonomy" id="944289"/>
    <lineage>
        <taxon>Eukaryota</taxon>
        <taxon>Fungi</taxon>
        <taxon>Dikarya</taxon>
        <taxon>Basidiomycota</taxon>
        <taxon>Agaricomycotina</taxon>
        <taxon>Agaricomycetes</taxon>
        <taxon>Agaricomycetidae</taxon>
        <taxon>Agaricales</taxon>
        <taxon>Marasmiineae</taxon>
        <taxon>Omphalotaceae</taxon>
        <taxon>Collybiopsis</taxon>
        <taxon>Collybiopsis luxurians</taxon>
    </lineage>
</organism>
<accession>A0A0D0BB21</accession>
<keyword evidence="2" id="KW-0472">Membrane</keyword>
<keyword evidence="4" id="KW-1185">Reference proteome</keyword>
<evidence type="ECO:0000256" key="2">
    <source>
        <dbReference type="SAM" id="Phobius"/>
    </source>
</evidence>
<feature type="transmembrane region" description="Helical" evidence="2">
    <location>
        <begin position="24"/>
        <end position="42"/>
    </location>
</feature>
<proteinExistence type="predicted"/>
<feature type="compositionally biased region" description="Polar residues" evidence="1">
    <location>
        <begin position="72"/>
        <end position="82"/>
    </location>
</feature>
<dbReference type="Proteomes" id="UP000053593">
    <property type="component" value="Unassembled WGS sequence"/>
</dbReference>
<evidence type="ECO:0000256" key="1">
    <source>
        <dbReference type="SAM" id="MobiDB-lite"/>
    </source>
</evidence>
<feature type="compositionally biased region" description="Basic and acidic residues" evidence="1">
    <location>
        <begin position="56"/>
        <end position="69"/>
    </location>
</feature>
<evidence type="ECO:0000313" key="3">
    <source>
        <dbReference type="EMBL" id="KIK60945.1"/>
    </source>
</evidence>
<dbReference type="HOGENOM" id="CLU_1147305_0_0_1"/>
<name>A0A0D0BB21_9AGAR</name>
<evidence type="ECO:0000313" key="4">
    <source>
        <dbReference type="Proteomes" id="UP000053593"/>
    </source>
</evidence>
<reference evidence="3 4" key="1">
    <citation type="submission" date="2014-04" db="EMBL/GenBank/DDBJ databases">
        <title>Evolutionary Origins and Diversification of the Mycorrhizal Mutualists.</title>
        <authorList>
            <consortium name="DOE Joint Genome Institute"/>
            <consortium name="Mycorrhizal Genomics Consortium"/>
            <person name="Kohler A."/>
            <person name="Kuo A."/>
            <person name="Nagy L.G."/>
            <person name="Floudas D."/>
            <person name="Copeland A."/>
            <person name="Barry K.W."/>
            <person name="Cichocki N."/>
            <person name="Veneault-Fourrey C."/>
            <person name="LaButti K."/>
            <person name="Lindquist E.A."/>
            <person name="Lipzen A."/>
            <person name="Lundell T."/>
            <person name="Morin E."/>
            <person name="Murat C."/>
            <person name="Riley R."/>
            <person name="Ohm R."/>
            <person name="Sun H."/>
            <person name="Tunlid A."/>
            <person name="Henrissat B."/>
            <person name="Grigoriev I.V."/>
            <person name="Hibbett D.S."/>
            <person name="Martin F."/>
        </authorList>
    </citation>
    <scope>NUCLEOTIDE SEQUENCE [LARGE SCALE GENOMIC DNA]</scope>
    <source>
        <strain evidence="3 4">FD-317 M1</strain>
    </source>
</reference>
<keyword evidence="2" id="KW-0812">Transmembrane</keyword>
<feature type="region of interest" description="Disordered" evidence="1">
    <location>
        <begin position="50"/>
        <end position="82"/>
    </location>
</feature>
<dbReference type="EMBL" id="KN834773">
    <property type="protein sequence ID" value="KIK60945.1"/>
    <property type="molecule type" value="Genomic_DNA"/>
</dbReference>